<dbReference type="Gene3D" id="3.40.50.300">
    <property type="entry name" value="P-loop containing nucleotide triphosphate hydrolases"/>
    <property type="match status" value="1"/>
</dbReference>
<dbReference type="GO" id="GO:0000160">
    <property type="term" value="P:phosphorelay signal transduction system"/>
    <property type="evidence" value="ECO:0007669"/>
    <property type="project" value="InterPro"/>
</dbReference>
<dbReference type="FunFam" id="3.40.50.300:FF:000006">
    <property type="entry name" value="DNA-binding transcriptional regulator NtrC"/>
    <property type="match status" value="1"/>
</dbReference>
<dbReference type="InterPro" id="IPR001789">
    <property type="entry name" value="Sig_transdc_resp-reg_receiver"/>
</dbReference>
<keyword evidence="3" id="KW-0067">ATP-binding</keyword>
<name>A0A0W8G9N1_9ZZZZ</name>
<keyword evidence="2" id="KW-0547">Nucleotide-binding</keyword>
<dbReference type="SMART" id="SM00448">
    <property type="entry name" value="REC"/>
    <property type="match status" value="1"/>
</dbReference>
<dbReference type="PROSITE" id="PS50110">
    <property type="entry name" value="RESPONSE_REGULATORY"/>
    <property type="match status" value="1"/>
</dbReference>
<evidence type="ECO:0000256" key="5">
    <source>
        <dbReference type="ARBA" id="ARBA00023163"/>
    </source>
</evidence>
<feature type="domain" description="Sigma-54 factor interaction" evidence="7">
    <location>
        <begin position="140"/>
        <end position="369"/>
    </location>
</feature>
<dbReference type="PROSITE" id="PS00675">
    <property type="entry name" value="SIGMA54_INTERACT_1"/>
    <property type="match status" value="1"/>
</dbReference>
<reference evidence="9" key="1">
    <citation type="journal article" date="2015" name="Proc. Natl. Acad. Sci. U.S.A.">
        <title>Networks of energetic and metabolic interactions define dynamics in microbial communities.</title>
        <authorList>
            <person name="Embree M."/>
            <person name="Liu J.K."/>
            <person name="Al-Bassam M.M."/>
            <person name="Zengler K."/>
        </authorList>
    </citation>
    <scope>NUCLEOTIDE SEQUENCE</scope>
</reference>
<dbReference type="GO" id="GO:0006355">
    <property type="term" value="P:regulation of DNA-templated transcription"/>
    <property type="evidence" value="ECO:0007669"/>
    <property type="project" value="InterPro"/>
</dbReference>
<feature type="domain" description="Response regulatory" evidence="8">
    <location>
        <begin position="9"/>
        <end position="123"/>
    </location>
</feature>
<dbReference type="InterPro" id="IPR011006">
    <property type="entry name" value="CheY-like_superfamily"/>
</dbReference>
<dbReference type="InterPro" id="IPR003593">
    <property type="entry name" value="AAA+_ATPase"/>
</dbReference>
<dbReference type="GO" id="GO:0005524">
    <property type="term" value="F:ATP binding"/>
    <property type="evidence" value="ECO:0007669"/>
    <property type="project" value="UniProtKB-KW"/>
</dbReference>
<dbReference type="SUPFAM" id="SSF46689">
    <property type="entry name" value="Homeodomain-like"/>
    <property type="match status" value="1"/>
</dbReference>
<dbReference type="EMBL" id="LNQE01000030">
    <property type="protein sequence ID" value="KUG29834.1"/>
    <property type="molecule type" value="Genomic_DNA"/>
</dbReference>
<dbReference type="InterPro" id="IPR027417">
    <property type="entry name" value="P-loop_NTPase"/>
</dbReference>
<dbReference type="Gene3D" id="1.10.10.60">
    <property type="entry name" value="Homeodomain-like"/>
    <property type="match status" value="1"/>
</dbReference>
<dbReference type="InterPro" id="IPR009057">
    <property type="entry name" value="Homeodomain-like_sf"/>
</dbReference>
<gene>
    <name evidence="9" type="ORF">ASZ90_000273</name>
</gene>
<dbReference type="PROSITE" id="PS50045">
    <property type="entry name" value="SIGMA54_INTERACT_4"/>
    <property type="match status" value="1"/>
</dbReference>
<dbReference type="PRINTS" id="PR01590">
    <property type="entry name" value="HTHFIS"/>
</dbReference>
<accession>A0A0W8G9N1</accession>
<evidence type="ECO:0000256" key="3">
    <source>
        <dbReference type="ARBA" id="ARBA00022840"/>
    </source>
</evidence>
<dbReference type="Gene3D" id="3.40.50.2300">
    <property type="match status" value="1"/>
</dbReference>
<dbReference type="Pfam" id="PF02954">
    <property type="entry name" value="HTH_8"/>
    <property type="match status" value="1"/>
</dbReference>
<dbReference type="AlphaFoldDB" id="A0A0W8G9N1"/>
<dbReference type="FunFam" id="3.40.50.2300:FF:000018">
    <property type="entry name" value="DNA-binding transcriptional regulator NtrC"/>
    <property type="match status" value="1"/>
</dbReference>
<dbReference type="Pfam" id="PF00072">
    <property type="entry name" value="Response_reg"/>
    <property type="match status" value="1"/>
</dbReference>
<evidence type="ECO:0000259" key="7">
    <source>
        <dbReference type="PROSITE" id="PS50045"/>
    </source>
</evidence>
<dbReference type="CDD" id="cd00009">
    <property type="entry name" value="AAA"/>
    <property type="match status" value="1"/>
</dbReference>
<dbReference type="Gene3D" id="1.10.8.60">
    <property type="match status" value="1"/>
</dbReference>
<evidence type="ECO:0000259" key="8">
    <source>
        <dbReference type="PROSITE" id="PS50110"/>
    </source>
</evidence>
<evidence type="ECO:0000313" key="9">
    <source>
        <dbReference type="EMBL" id="KUG29834.1"/>
    </source>
</evidence>
<dbReference type="Pfam" id="PF25601">
    <property type="entry name" value="AAA_lid_14"/>
    <property type="match status" value="1"/>
</dbReference>
<feature type="region of interest" description="Disordered" evidence="6">
    <location>
        <begin position="394"/>
        <end position="420"/>
    </location>
</feature>
<proteinExistence type="predicted"/>
<comment type="caution">
    <text evidence="9">The sequence shown here is derived from an EMBL/GenBank/DDBJ whole genome shotgun (WGS) entry which is preliminary data.</text>
</comment>
<dbReference type="PROSITE" id="PS00688">
    <property type="entry name" value="SIGMA54_INTERACT_3"/>
    <property type="match status" value="1"/>
</dbReference>
<dbReference type="InterPro" id="IPR058031">
    <property type="entry name" value="AAA_lid_NorR"/>
</dbReference>
<evidence type="ECO:0000256" key="2">
    <source>
        <dbReference type="ARBA" id="ARBA00022741"/>
    </source>
</evidence>
<dbReference type="SMART" id="SM00382">
    <property type="entry name" value="AAA"/>
    <property type="match status" value="1"/>
</dbReference>
<keyword evidence="4" id="KW-0805">Transcription regulation</keyword>
<dbReference type="PANTHER" id="PTHR32071">
    <property type="entry name" value="TRANSCRIPTIONAL REGULATORY PROTEIN"/>
    <property type="match status" value="1"/>
</dbReference>
<evidence type="ECO:0000256" key="1">
    <source>
        <dbReference type="ARBA" id="ARBA00022553"/>
    </source>
</evidence>
<dbReference type="InterPro" id="IPR025662">
    <property type="entry name" value="Sigma_54_int_dom_ATP-bd_1"/>
</dbReference>
<sequence length="473" mass="51507">MNMPCHEKHVLVVDDDPHILEVLDARLASAGYCVMRAENGEEALERLKAGGVDLVISDIRMPGMDGMKLLEFIEKLHPGLPMILLTAHGSISGAVDAMKHGAVDYLTKPFDGRELLSKVASIMAKSGRRDEARGGRAVSFVGESRAMRELIALVDRVASRDVNVLVLGESGTGKELVAHLIHEKSVRRAGPLLIVDCGSTPAGLLESELFGHVKGSFTHAVKDKKGLIEQANQGTLFLDEIGNISSEMQVRLLRFLENHKIRRIGDVREIQVDCRVIAATNADIFQEVAAGRFREDLLYRLKVVTIHVPPLRERREDIPGLAEHFVGDFCRRQGIPRVTLHPDTVSAILAYSWPGNVRELKNTLEGGVVLCSGGTLLPVDLQLPMAGGRLPSAPYAPTSASSAASPQAPSAVPEGGQSLSLEESEKKAIIRALEESGWVQKDAAPLLGVSRRALNYKIQKYAIEIPRRRAGRK</sequence>
<dbReference type="Pfam" id="PF00158">
    <property type="entry name" value="Sigma54_activat"/>
    <property type="match status" value="1"/>
</dbReference>
<dbReference type="InterPro" id="IPR002197">
    <property type="entry name" value="HTH_Fis"/>
</dbReference>
<dbReference type="GO" id="GO:0043565">
    <property type="term" value="F:sequence-specific DNA binding"/>
    <property type="evidence" value="ECO:0007669"/>
    <property type="project" value="InterPro"/>
</dbReference>
<dbReference type="InterPro" id="IPR002078">
    <property type="entry name" value="Sigma_54_int"/>
</dbReference>
<evidence type="ECO:0000256" key="4">
    <source>
        <dbReference type="ARBA" id="ARBA00023015"/>
    </source>
</evidence>
<evidence type="ECO:0000256" key="6">
    <source>
        <dbReference type="SAM" id="MobiDB-lite"/>
    </source>
</evidence>
<dbReference type="InterPro" id="IPR025944">
    <property type="entry name" value="Sigma_54_int_dom_CS"/>
</dbReference>
<dbReference type="SUPFAM" id="SSF52540">
    <property type="entry name" value="P-loop containing nucleoside triphosphate hydrolases"/>
    <property type="match status" value="1"/>
</dbReference>
<organism evidence="9">
    <name type="scientific">hydrocarbon metagenome</name>
    <dbReference type="NCBI Taxonomy" id="938273"/>
    <lineage>
        <taxon>unclassified sequences</taxon>
        <taxon>metagenomes</taxon>
        <taxon>ecological metagenomes</taxon>
    </lineage>
</organism>
<dbReference type="SUPFAM" id="SSF52172">
    <property type="entry name" value="CheY-like"/>
    <property type="match status" value="1"/>
</dbReference>
<keyword evidence="5" id="KW-0804">Transcription</keyword>
<keyword evidence="1" id="KW-0597">Phosphoprotein</keyword>
<protein>
    <submittedName>
        <fullName evidence="9">Two component, sigma54 specific, transcriptional regulator, fis family</fullName>
    </submittedName>
</protein>